<dbReference type="PANTHER" id="PTHR11461">
    <property type="entry name" value="SERINE PROTEASE INHIBITOR, SERPIN"/>
    <property type="match status" value="1"/>
</dbReference>
<sequence>MFKNYKGNQVRVKMMEITDYFKYCDDKVNRVHVIFIPLEYPSMYGVVVLPKGRVIIKSTIKYIDFKRMGNWFANSHQTKINLQLPKFKILNKIDFKSVLKHFDVSLLFTKNKANLGNMMMDQGYMNDYFQISSLDITEGGSYVDPIPPKKKRFSKTADVNFHVTRPFIFSIFENKLNLTIFMSAILDPSKKDEIE</sequence>
<dbReference type="AlphaFoldDB" id="A0A0C2MIV5"/>
<dbReference type="SUPFAM" id="SSF56574">
    <property type="entry name" value="Serpins"/>
    <property type="match status" value="1"/>
</dbReference>
<proteinExistence type="inferred from homology"/>
<dbReference type="InterPro" id="IPR036186">
    <property type="entry name" value="Serpin_sf"/>
</dbReference>
<dbReference type="InterPro" id="IPR000215">
    <property type="entry name" value="Serpin_fam"/>
</dbReference>
<evidence type="ECO:0000313" key="4">
    <source>
        <dbReference type="Proteomes" id="UP000031668"/>
    </source>
</evidence>
<comment type="similarity">
    <text evidence="1">Belongs to the serpin family.</text>
</comment>
<dbReference type="InterPro" id="IPR023796">
    <property type="entry name" value="Serpin_dom"/>
</dbReference>
<dbReference type="Gene3D" id="3.30.497.10">
    <property type="entry name" value="Antithrombin, subunit I, domain 2"/>
    <property type="match status" value="1"/>
</dbReference>
<reference evidence="3 4" key="1">
    <citation type="journal article" date="2014" name="Genome Biol. Evol.">
        <title>The genome of the myxosporean Thelohanellus kitauei shows adaptations to nutrient acquisition within its fish host.</title>
        <authorList>
            <person name="Yang Y."/>
            <person name="Xiong J."/>
            <person name="Zhou Z."/>
            <person name="Huo F."/>
            <person name="Miao W."/>
            <person name="Ran C."/>
            <person name="Liu Y."/>
            <person name="Zhang J."/>
            <person name="Feng J."/>
            <person name="Wang M."/>
            <person name="Wang M."/>
            <person name="Wang L."/>
            <person name="Yao B."/>
        </authorList>
    </citation>
    <scope>NUCLEOTIDE SEQUENCE [LARGE SCALE GENOMIC DNA]</scope>
    <source>
        <strain evidence="3">Wuqing</strain>
    </source>
</reference>
<dbReference type="Pfam" id="PF00079">
    <property type="entry name" value="Serpin"/>
    <property type="match status" value="1"/>
</dbReference>
<dbReference type="GO" id="GO:0005615">
    <property type="term" value="C:extracellular space"/>
    <property type="evidence" value="ECO:0007669"/>
    <property type="project" value="InterPro"/>
</dbReference>
<dbReference type="EMBL" id="JWZT01003344">
    <property type="protein sequence ID" value="KII67011.1"/>
    <property type="molecule type" value="Genomic_DNA"/>
</dbReference>
<organism evidence="3 4">
    <name type="scientific">Thelohanellus kitauei</name>
    <name type="common">Myxosporean</name>
    <dbReference type="NCBI Taxonomy" id="669202"/>
    <lineage>
        <taxon>Eukaryota</taxon>
        <taxon>Metazoa</taxon>
        <taxon>Cnidaria</taxon>
        <taxon>Myxozoa</taxon>
        <taxon>Myxosporea</taxon>
        <taxon>Bivalvulida</taxon>
        <taxon>Platysporina</taxon>
        <taxon>Myxobolidae</taxon>
        <taxon>Thelohanellus</taxon>
    </lineage>
</organism>
<feature type="domain" description="Serpin" evidence="2">
    <location>
        <begin position="2"/>
        <end position="188"/>
    </location>
</feature>
<protein>
    <submittedName>
        <fullName evidence="3">Serpin B11</fullName>
    </submittedName>
</protein>
<accession>A0A0C2MIV5</accession>
<dbReference type="InterPro" id="IPR042178">
    <property type="entry name" value="Serpin_sf_1"/>
</dbReference>
<dbReference type="OMA" id="LTIFMSA"/>
<evidence type="ECO:0000256" key="1">
    <source>
        <dbReference type="ARBA" id="ARBA00009500"/>
    </source>
</evidence>
<dbReference type="GO" id="GO:0004867">
    <property type="term" value="F:serine-type endopeptidase inhibitor activity"/>
    <property type="evidence" value="ECO:0007669"/>
    <property type="project" value="InterPro"/>
</dbReference>
<dbReference type="Gene3D" id="2.30.39.10">
    <property type="entry name" value="Alpha-1-antitrypsin, domain 1"/>
    <property type="match status" value="1"/>
</dbReference>
<evidence type="ECO:0000259" key="2">
    <source>
        <dbReference type="Pfam" id="PF00079"/>
    </source>
</evidence>
<comment type="caution">
    <text evidence="3">The sequence shown here is derived from an EMBL/GenBank/DDBJ whole genome shotgun (WGS) entry which is preliminary data.</text>
</comment>
<dbReference type="Proteomes" id="UP000031668">
    <property type="component" value="Unassembled WGS sequence"/>
</dbReference>
<name>A0A0C2MIV5_THEKT</name>
<keyword evidence="4" id="KW-1185">Reference proteome</keyword>
<evidence type="ECO:0000313" key="3">
    <source>
        <dbReference type="EMBL" id="KII67011.1"/>
    </source>
</evidence>
<gene>
    <name evidence="3" type="ORF">RF11_07550</name>
</gene>
<dbReference type="OrthoDB" id="5962704at2759"/>
<dbReference type="InterPro" id="IPR042185">
    <property type="entry name" value="Serpin_sf_2"/>
</dbReference>
<dbReference type="PANTHER" id="PTHR11461:SF211">
    <property type="entry name" value="GH10112P-RELATED"/>
    <property type="match status" value="1"/>
</dbReference>